<dbReference type="GO" id="GO:0005524">
    <property type="term" value="F:ATP binding"/>
    <property type="evidence" value="ECO:0007669"/>
    <property type="project" value="InterPro"/>
</dbReference>
<evidence type="ECO:0000313" key="3">
    <source>
        <dbReference type="EMBL" id="EEF60362.1"/>
    </source>
</evidence>
<evidence type="ECO:0000259" key="2">
    <source>
        <dbReference type="PROSITE" id="PS50990"/>
    </source>
</evidence>
<dbReference type="Gene3D" id="3.90.70.10">
    <property type="entry name" value="Cysteine proteinases"/>
    <property type="match status" value="1"/>
</dbReference>
<feature type="transmembrane region" description="Helical" evidence="1">
    <location>
        <begin position="6"/>
        <end position="24"/>
    </location>
</feature>
<sequence length="270" mass="29634" precursor="true">MSPWLESSGVALLAAGGVLLGAWFSRLRKPYWLFGYFIPISLIFLYALAIRHPDLSFTPPVSWMMLGRTKFAMIGFLGSMVLTTPLLKLPNLRDRIAVSLLMVGVVAGTSVWPFLAPAFNREELASLKTRIDSDGICLQTTSYTCGPASAVTALRRLGIQAEEGQLALLAHTTSATGTPPDVLALELEKQYASSGLICKYGSFKSIAELKGCDPAIAVVKFNIVTDHYVTVLEVNDREVVVGDPLSGMEKLSYEEFKDKWRFVGIILKRR</sequence>
<dbReference type="RefSeq" id="WP_007415545.1">
    <property type="nucleotide sequence ID" value="NZ_ABOX02000017.1"/>
</dbReference>
<dbReference type="Proteomes" id="UP000003688">
    <property type="component" value="Unassembled WGS sequence"/>
</dbReference>
<dbReference type="EMBL" id="ABOX02000017">
    <property type="protein sequence ID" value="EEF60362.1"/>
    <property type="molecule type" value="Genomic_DNA"/>
</dbReference>
<dbReference type="Pfam" id="PF03412">
    <property type="entry name" value="Peptidase_C39"/>
    <property type="match status" value="1"/>
</dbReference>
<reference evidence="3 4" key="1">
    <citation type="journal article" date="2011" name="J. Bacteriol.">
        <title>Genome sequence of 'Pedosphaera parvula' Ellin514, an aerobic Verrucomicrobial isolate from pasture soil.</title>
        <authorList>
            <person name="Kant R."/>
            <person name="van Passel M.W."/>
            <person name="Sangwan P."/>
            <person name="Palva A."/>
            <person name="Lucas S."/>
            <person name="Copeland A."/>
            <person name="Lapidus A."/>
            <person name="Glavina Del Rio T."/>
            <person name="Dalin E."/>
            <person name="Tice H."/>
            <person name="Bruce D."/>
            <person name="Goodwin L."/>
            <person name="Pitluck S."/>
            <person name="Chertkov O."/>
            <person name="Larimer F.W."/>
            <person name="Land M.L."/>
            <person name="Hauser L."/>
            <person name="Brettin T.S."/>
            <person name="Detter J.C."/>
            <person name="Han S."/>
            <person name="de Vos W.M."/>
            <person name="Janssen P.H."/>
            <person name="Smidt H."/>
        </authorList>
    </citation>
    <scope>NUCLEOTIDE SEQUENCE [LARGE SCALE GENOMIC DNA]</scope>
    <source>
        <strain evidence="3 4">Ellin514</strain>
    </source>
</reference>
<dbReference type="OrthoDB" id="6637574at2"/>
<keyword evidence="1" id="KW-0472">Membrane</keyword>
<dbReference type="AlphaFoldDB" id="B9XIA1"/>
<keyword evidence="1" id="KW-1133">Transmembrane helix</keyword>
<gene>
    <name evidence="3" type="ORF">Cflav_PD3332</name>
</gene>
<name>B9XIA1_PEDPL</name>
<feature type="transmembrane region" description="Helical" evidence="1">
    <location>
        <begin position="96"/>
        <end position="115"/>
    </location>
</feature>
<evidence type="ECO:0000313" key="4">
    <source>
        <dbReference type="Proteomes" id="UP000003688"/>
    </source>
</evidence>
<feature type="domain" description="Peptidase C39" evidence="2">
    <location>
        <begin position="139"/>
        <end position="267"/>
    </location>
</feature>
<feature type="transmembrane region" description="Helical" evidence="1">
    <location>
        <begin position="31"/>
        <end position="51"/>
    </location>
</feature>
<dbReference type="InterPro" id="IPR005074">
    <property type="entry name" value="Peptidase_C39"/>
</dbReference>
<feature type="transmembrane region" description="Helical" evidence="1">
    <location>
        <begin position="71"/>
        <end position="89"/>
    </location>
</feature>
<dbReference type="PROSITE" id="PS50990">
    <property type="entry name" value="PEPTIDASE_C39"/>
    <property type="match status" value="1"/>
</dbReference>
<keyword evidence="1" id="KW-0812">Transmembrane</keyword>
<comment type="caution">
    <text evidence="3">The sequence shown here is derived from an EMBL/GenBank/DDBJ whole genome shotgun (WGS) entry which is preliminary data.</text>
</comment>
<protein>
    <submittedName>
        <fullName evidence="3">Peptidase C39 bacteriocin processing</fullName>
    </submittedName>
</protein>
<dbReference type="GO" id="GO:0008233">
    <property type="term" value="F:peptidase activity"/>
    <property type="evidence" value="ECO:0007669"/>
    <property type="project" value="InterPro"/>
</dbReference>
<keyword evidence="4" id="KW-1185">Reference proteome</keyword>
<evidence type="ECO:0000256" key="1">
    <source>
        <dbReference type="SAM" id="Phobius"/>
    </source>
</evidence>
<dbReference type="GO" id="GO:0016020">
    <property type="term" value="C:membrane"/>
    <property type="evidence" value="ECO:0007669"/>
    <property type="project" value="InterPro"/>
</dbReference>
<accession>B9XIA1</accession>
<organism evidence="3 4">
    <name type="scientific">Pedosphaera parvula (strain Ellin514)</name>
    <dbReference type="NCBI Taxonomy" id="320771"/>
    <lineage>
        <taxon>Bacteria</taxon>
        <taxon>Pseudomonadati</taxon>
        <taxon>Verrucomicrobiota</taxon>
        <taxon>Pedosphaerae</taxon>
        <taxon>Pedosphaerales</taxon>
        <taxon>Pedosphaeraceae</taxon>
        <taxon>Pedosphaera</taxon>
    </lineage>
</organism>
<proteinExistence type="predicted"/>
<dbReference type="STRING" id="320771.Cflav_PD3332"/>
<dbReference type="GO" id="GO:0006508">
    <property type="term" value="P:proteolysis"/>
    <property type="evidence" value="ECO:0007669"/>
    <property type="project" value="InterPro"/>
</dbReference>